<comment type="caution">
    <text evidence="4">The sequence shown here is derived from an EMBL/GenBank/DDBJ whole genome shotgun (WGS) entry which is preliminary data.</text>
</comment>
<dbReference type="SMART" id="SM00355">
    <property type="entry name" value="ZnF_C2H2"/>
    <property type="match status" value="3"/>
</dbReference>
<protein>
    <recommendedName>
        <fullName evidence="3">C2H2-type domain-containing protein</fullName>
    </recommendedName>
</protein>
<dbReference type="GO" id="GO:0008270">
    <property type="term" value="F:zinc ion binding"/>
    <property type="evidence" value="ECO:0007669"/>
    <property type="project" value="UniProtKB-KW"/>
</dbReference>
<dbReference type="SUPFAM" id="SSF57667">
    <property type="entry name" value="beta-beta-alpha zinc fingers"/>
    <property type="match status" value="2"/>
</dbReference>
<feature type="domain" description="C2H2-type" evidence="3">
    <location>
        <begin position="664"/>
        <end position="686"/>
    </location>
</feature>
<feature type="compositionally biased region" description="Polar residues" evidence="2">
    <location>
        <begin position="133"/>
        <end position="144"/>
    </location>
</feature>
<feature type="compositionally biased region" description="Polar residues" evidence="2">
    <location>
        <begin position="228"/>
        <end position="246"/>
    </location>
</feature>
<dbReference type="OrthoDB" id="6077919at2759"/>
<dbReference type="InterPro" id="IPR013087">
    <property type="entry name" value="Znf_C2H2_type"/>
</dbReference>
<keyword evidence="1" id="KW-0862">Zinc</keyword>
<name>A0A8T2UBB6_CERRI</name>
<evidence type="ECO:0000256" key="2">
    <source>
        <dbReference type="SAM" id="MobiDB-lite"/>
    </source>
</evidence>
<keyword evidence="1" id="KW-0479">Metal-binding</keyword>
<dbReference type="Pfam" id="PF13912">
    <property type="entry name" value="zf-C2H2_6"/>
    <property type="match status" value="3"/>
</dbReference>
<dbReference type="PROSITE" id="PS50157">
    <property type="entry name" value="ZINC_FINGER_C2H2_2"/>
    <property type="match status" value="3"/>
</dbReference>
<dbReference type="Proteomes" id="UP000825935">
    <property type="component" value="Chromosome 8"/>
</dbReference>
<proteinExistence type="predicted"/>
<evidence type="ECO:0000259" key="3">
    <source>
        <dbReference type="PROSITE" id="PS50157"/>
    </source>
</evidence>
<feature type="domain" description="C2H2-type" evidence="3">
    <location>
        <begin position="500"/>
        <end position="527"/>
    </location>
</feature>
<evidence type="ECO:0000256" key="1">
    <source>
        <dbReference type="PROSITE-ProRule" id="PRU00042"/>
    </source>
</evidence>
<evidence type="ECO:0000313" key="5">
    <source>
        <dbReference type="Proteomes" id="UP000825935"/>
    </source>
</evidence>
<sequence>MPAVASSHNLRICPSQDIKSAASGSPSGTSSRSEGSPDTFHGGVQNHRSGGSSPTHVRNRSRGSFYTLGEAVGSSVDLNSAINAGFAYKVADAHKGDARHEEVYEGEDDHTGQEAELIYGLRQNPKRSRRLSDTGTDSQEQVRSSEVLKIKGARIANDHDSSSNPAESRHAAACVGYKKTVFTKLQEKIPAACTECGKEFSSWKALFGHMRCHPEREWRGIQPPPEYSTRTPPKNSMSVKPNSASNSDSKSFIIVKPLQSAPTQNFHTQLKSEYQIKPVRFPTDDAHRTAKMFSCNSEDLSQFPGCLKGNHEEHQWSRCRTQIMLEEEEESDTESIEAAYISDVKEDEDWKSLHVLATLPRGKRSKRSHLTIKSLRSVQDQITTDGVTDEQKCQRTGKEELEMATCLVMLALAGSDNRDEKEKQIGDQEAVLQADEFDAEDNIGDERSLVDQSLMLTWTDRPTYNAGVNQPRLTIDGSSSTIENIVGGESVLKDGEGARYECTACKRIFKSHQALGGHRASHKKVKGCFAKTAGDADAANCSPFIYREGLTGTASFVGAPILTLEGTCRDQSASADYTQPGPLLLDYGRARSDCKSDNLQPGTSIAPATGYNAKTAATERHNFTTASSLSATEGGQLSLLVGGVDSATCRPSKLLVNTNPSKYHQCSICQRVFSSGQALGGHKRCHWAADKTAAMAGTDHHRQIIASRTEITSVTAGRVAASAMAYVAAAPSKLKLFTRTDIAASDMTTQQVKFLDIDLNLPAPMNHFPYEQARGKTNASDRITLNKGHEYNYMGLIVQCFLIE</sequence>
<dbReference type="EMBL" id="CM035413">
    <property type="protein sequence ID" value="KAH7431810.1"/>
    <property type="molecule type" value="Genomic_DNA"/>
</dbReference>
<keyword evidence="1" id="KW-0863">Zinc-finger</keyword>
<feature type="region of interest" description="Disordered" evidence="2">
    <location>
        <begin position="216"/>
        <end position="246"/>
    </location>
</feature>
<feature type="region of interest" description="Disordered" evidence="2">
    <location>
        <begin position="121"/>
        <end position="145"/>
    </location>
</feature>
<feature type="compositionally biased region" description="Polar residues" evidence="2">
    <location>
        <begin position="46"/>
        <end position="56"/>
    </location>
</feature>
<accession>A0A8T2UBB6</accession>
<evidence type="ECO:0000313" key="4">
    <source>
        <dbReference type="EMBL" id="KAH7431810.1"/>
    </source>
</evidence>
<dbReference type="PANTHER" id="PTHR47591">
    <property type="entry name" value="ZINC FINGER PROTEIN ZAT2-RELATED"/>
    <property type="match status" value="1"/>
</dbReference>
<organism evidence="4 5">
    <name type="scientific">Ceratopteris richardii</name>
    <name type="common">Triangle waterfern</name>
    <dbReference type="NCBI Taxonomy" id="49495"/>
    <lineage>
        <taxon>Eukaryota</taxon>
        <taxon>Viridiplantae</taxon>
        <taxon>Streptophyta</taxon>
        <taxon>Embryophyta</taxon>
        <taxon>Tracheophyta</taxon>
        <taxon>Polypodiopsida</taxon>
        <taxon>Polypodiidae</taxon>
        <taxon>Polypodiales</taxon>
        <taxon>Pteridineae</taxon>
        <taxon>Pteridaceae</taxon>
        <taxon>Parkerioideae</taxon>
        <taxon>Ceratopteris</taxon>
    </lineage>
</organism>
<feature type="region of interest" description="Disordered" evidence="2">
    <location>
        <begin position="1"/>
        <end position="60"/>
    </location>
</feature>
<feature type="compositionally biased region" description="Low complexity" evidence="2">
    <location>
        <begin position="20"/>
        <end position="37"/>
    </location>
</feature>
<dbReference type="InterPro" id="IPR036236">
    <property type="entry name" value="Znf_C2H2_sf"/>
</dbReference>
<reference evidence="4" key="1">
    <citation type="submission" date="2021-08" db="EMBL/GenBank/DDBJ databases">
        <title>WGS assembly of Ceratopteris richardii.</title>
        <authorList>
            <person name="Marchant D.B."/>
            <person name="Chen G."/>
            <person name="Jenkins J."/>
            <person name="Shu S."/>
            <person name="Leebens-Mack J."/>
            <person name="Grimwood J."/>
            <person name="Schmutz J."/>
            <person name="Soltis P."/>
            <person name="Soltis D."/>
            <person name="Chen Z.-H."/>
        </authorList>
    </citation>
    <scope>NUCLEOTIDE SEQUENCE</scope>
    <source>
        <strain evidence="4">Whitten #5841</strain>
        <tissue evidence="4">Leaf</tissue>
    </source>
</reference>
<dbReference type="PROSITE" id="PS00028">
    <property type="entry name" value="ZINC_FINGER_C2H2_1"/>
    <property type="match status" value="3"/>
</dbReference>
<gene>
    <name evidence="4" type="ORF">KP509_08G067600</name>
</gene>
<dbReference type="AlphaFoldDB" id="A0A8T2UBB6"/>
<keyword evidence="5" id="KW-1185">Reference proteome</keyword>
<feature type="domain" description="C2H2-type" evidence="3">
    <location>
        <begin position="191"/>
        <end position="218"/>
    </location>
</feature>
<dbReference type="PANTHER" id="PTHR47591:SF1">
    <property type="entry name" value="ZINC FINGER PROTEIN ZAT2-RELATED"/>
    <property type="match status" value="1"/>
</dbReference>